<organism evidence="2 3">
    <name type="scientific">Ditylenchus destructor</name>
    <dbReference type="NCBI Taxonomy" id="166010"/>
    <lineage>
        <taxon>Eukaryota</taxon>
        <taxon>Metazoa</taxon>
        <taxon>Ecdysozoa</taxon>
        <taxon>Nematoda</taxon>
        <taxon>Chromadorea</taxon>
        <taxon>Rhabditida</taxon>
        <taxon>Tylenchina</taxon>
        <taxon>Tylenchomorpha</taxon>
        <taxon>Sphaerularioidea</taxon>
        <taxon>Anguinidae</taxon>
        <taxon>Anguininae</taxon>
        <taxon>Ditylenchus</taxon>
    </lineage>
</organism>
<dbReference type="AlphaFoldDB" id="A0AAD4MLD4"/>
<comment type="caution">
    <text evidence="2">The sequence shown here is derived from an EMBL/GenBank/DDBJ whole genome shotgun (WGS) entry which is preliminary data.</text>
</comment>
<keyword evidence="1" id="KW-0732">Signal</keyword>
<feature type="chain" id="PRO_5042276747" evidence="1">
    <location>
        <begin position="18"/>
        <end position="208"/>
    </location>
</feature>
<evidence type="ECO:0000313" key="3">
    <source>
        <dbReference type="Proteomes" id="UP001201812"/>
    </source>
</evidence>
<reference evidence="2" key="1">
    <citation type="submission" date="2022-01" db="EMBL/GenBank/DDBJ databases">
        <title>Genome Sequence Resource for Two Populations of Ditylenchus destructor, the Migratory Endoparasitic Phytonematode.</title>
        <authorList>
            <person name="Zhang H."/>
            <person name="Lin R."/>
            <person name="Xie B."/>
        </authorList>
    </citation>
    <scope>NUCLEOTIDE SEQUENCE</scope>
    <source>
        <strain evidence="2">BazhouSP</strain>
    </source>
</reference>
<feature type="signal peptide" evidence="1">
    <location>
        <begin position="1"/>
        <end position="17"/>
    </location>
</feature>
<proteinExistence type="predicted"/>
<name>A0AAD4MLD4_9BILA</name>
<dbReference type="Proteomes" id="UP001201812">
    <property type="component" value="Unassembled WGS sequence"/>
</dbReference>
<evidence type="ECO:0000313" key="2">
    <source>
        <dbReference type="EMBL" id="KAI1699245.1"/>
    </source>
</evidence>
<evidence type="ECO:0000256" key="1">
    <source>
        <dbReference type="SAM" id="SignalP"/>
    </source>
</evidence>
<protein>
    <submittedName>
        <fullName evidence="2">Uncharacterized protein</fullName>
    </submittedName>
</protein>
<dbReference type="EMBL" id="JAKKPZ010000187">
    <property type="protein sequence ID" value="KAI1699245.1"/>
    <property type="molecule type" value="Genomic_DNA"/>
</dbReference>
<accession>A0AAD4MLD4</accession>
<gene>
    <name evidence="2" type="ORF">DdX_17451</name>
</gene>
<sequence>MKFYLSAFLLFSTFLLTQEWFPSHIITPEKEELNLRIKLEYTEIKRVVSIGGHENLEETLDGVLKVLDGDVSKLLVFKDLDAVSAAAGSEPYFVRNELAPLLKKLHPNIGTVDQLPKRELKQLYDFAGDLAQTYVRFFKDDFGEEKEVQVVPIAKLKDEGISLEDGPLPPTSNKAFQILFGVLGRRTSGNVSGKLKGFAGLVVRFENL</sequence>
<keyword evidence="3" id="KW-1185">Reference proteome</keyword>